<gene>
    <name evidence="7" type="ORF">Spb1_24080</name>
</gene>
<dbReference type="KEGG" id="peh:Spb1_24080"/>
<evidence type="ECO:0000259" key="2">
    <source>
        <dbReference type="Pfam" id="PF07624"/>
    </source>
</evidence>
<accession>A0A518GPK9</accession>
<feature type="domain" description="DUF1585" evidence="2">
    <location>
        <begin position="1287"/>
        <end position="1358"/>
    </location>
</feature>
<name>A0A518GPK9_9PLAN</name>
<dbReference type="InterPro" id="IPR011429">
    <property type="entry name" value="Cyt_c_Planctomycete-type"/>
</dbReference>
<evidence type="ECO:0000259" key="6">
    <source>
        <dbReference type="Pfam" id="PF07635"/>
    </source>
</evidence>
<dbReference type="Pfam" id="PF07635">
    <property type="entry name" value="PSCyt1"/>
    <property type="match status" value="1"/>
</dbReference>
<feature type="signal peptide" evidence="1">
    <location>
        <begin position="1"/>
        <end position="21"/>
    </location>
</feature>
<evidence type="ECO:0000256" key="1">
    <source>
        <dbReference type="SAM" id="SignalP"/>
    </source>
</evidence>
<sequence length="1365" mass="148882" precursor="true">MRNTILAVTVLLMTVAANGFAAEPFEQAIRPLLREYCVTCHSTEKQEGELDLERFLSLEQVQQHADVWERVQEQLALGEMPPKDAKQLSEEQRRLLAGWVRNTLNEIALTNAGDPGPVVLRRLSNHEYTYTLRDLTGVPSLDPAREFPVDGAAGEGFTNVGAALVMSPALLSKYLEAAKDVADHLVLTPTGFRFSAGTSSRDATNETLALIREFYARYSDTGEQSVEVGGTGKVSSQGGVLPLAKYLAAVTQERASLANGSKKIADVAQERGLSAKYLGLLWAMLQEQKQQKEPSLVLDSLRAKWREGSLTAADIEPWQKALWRFSNVGHLGKVGGPKAWLEAVTPLAAQHEFRLKLQAPADDGDLTLYLTTTDAGDGNANDFAIWENARLITPGRGELPLRDVRSVLQQIERQSDVVKESVVRCLAAAHEVETTKEQADLAALAQKHNIDAEVLAGWLTYLGIASAGESKLEPLITKKADSVANYNFIQGWVGENALSVLANSSDATVNIPGEMKPHSIATHPSPKFATVIAWRSPIAGTLKISGTVQDGHTACGNGILYTLELRRGPTRELLVAGESKGSSVIPLGPLQDVSVMQGDVIALVIDPKGNEHTCDHTPINLTLGDGKLEWDLAKDVSSDILASNPHADRHGNSAVWHFLSQPASGATSPAPAIEATSLLSKWRSAKDGTERNQIAARVRQLLQQDAAAAAQVSAADRALSQQLLSFNGPLLVDAWRSMKAQATEDSQSSHGLDPALFGKHPANGEVAATSLCVQAPSVVELRLPSSLVAGAEFVATGRLHAATATDGSVQMQVLTTKPAAASGLRATSATSAQEGGAWNSSKPPMMFDAPILVAEGSDARRRLEAAFDDFRALFPTALCYTKIVPVDEVVTLTLFHREDEPLRRLMLNDNQISELDRLWDELHFVSEDALTLVDAYEQIWQFSTQDGPNAPNGDKRLEPLRQPIIDAAAKFKEQKKAAIEPQKAAVLAIAEKAWRRPLTESEIAGLRTFEPRLMLVRILTSPAFLYRSETPAAKTGAVNDWELATRLSYFLWSSLPDEELRCVAAAGKLRDPEVLAAQARRMLKDDRVRRLATEFGCQYLHVRDVAMLDEKSERHFPGFKPLREAMQEEVTRFYIDLFQNDRSSLLLLDADYTFLNKPLADHYGIPFEGSDWQRVEGIKKYGRGGALGFSATLAKHSGASRTSAILRGMWVSEVLLGDNIPNPPKGVPTLPEEAPAGLSERQLIERHSSDARCAGCHRRIDPFGFALEGFDAIGRTRAADTKSVTFDGTAVEGLAGLRDYLANQRRADFLRQFSRKLLGYSLGRSTQLSDQPLIDNLSKTEGGHVGKMIEHIVRSPQFREIRGSG</sequence>
<dbReference type="SUPFAM" id="SSF46626">
    <property type="entry name" value="Cytochrome c"/>
    <property type="match status" value="1"/>
</dbReference>
<dbReference type="Proteomes" id="UP000315349">
    <property type="component" value="Chromosome"/>
</dbReference>
<dbReference type="InterPro" id="IPR013036">
    <property type="entry name" value="DUF1587"/>
</dbReference>
<keyword evidence="1" id="KW-0732">Signal</keyword>
<evidence type="ECO:0000313" key="7">
    <source>
        <dbReference type="EMBL" id="QDV30474.1"/>
    </source>
</evidence>
<evidence type="ECO:0000313" key="8">
    <source>
        <dbReference type="Proteomes" id="UP000315349"/>
    </source>
</evidence>
<dbReference type="InterPro" id="IPR011478">
    <property type="entry name" value="DUF1585"/>
</dbReference>
<dbReference type="InterPro" id="IPR013042">
    <property type="entry name" value="DUF1592"/>
</dbReference>
<dbReference type="Pfam" id="PF07631">
    <property type="entry name" value="PSD4"/>
    <property type="match status" value="1"/>
</dbReference>
<dbReference type="RefSeq" id="WP_145299908.1">
    <property type="nucleotide sequence ID" value="NZ_CP036299.1"/>
</dbReference>
<feature type="chain" id="PRO_5021754400" evidence="1">
    <location>
        <begin position="22"/>
        <end position="1365"/>
    </location>
</feature>
<dbReference type="Pfam" id="PF07627">
    <property type="entry name" value="PSCyt3"/>
    <property type="match status" value="1"/>
</dbReference>
<proteinExistence type="predicted"/>
<evidence type="ECO:0000259" key="4">
    <source>
        <dbReference type="Pfam" id="PF07627"/>
    </source>
</evidence>
<feature type="domain" description="Cytochrome C Planctomycete-type" evidence="6">
    <location>
        <begin position="37"/>
        <end position="84"/>
    </location>
</feature>
<feature type="domain" description="DUF1587" evidence="3">
    <location>
        <begin position="121"/>
        <end position="186"/>
    </location>
</feature>
<dbReference type="InterPro" id="IPR036909">
    <property type="entry name" value="Cyt_c-like_dom_sf"/>
</dbReference>
<dbReference type="OrthoDB" id="175242at2"/>
<dbReference type="GO" id="GO:0020037">
    <property type="term" value="F:heme binding"/>
    <property type="evidence" value="ECO:0007669"/>
    <property type="project" value="InterPro"/>
</dbReference>
<keyword evidence="8" id="KW-1185">Reference proteome</keyword>
<dbReference type="Pfam" id="PF07626">
    <property type="entry name" value="PSD3"/>
    <property type="match status" value="1"/>
</dbReference>
<reference evidence="7 8" key="1">
    <citation type="submission" date="2019-02" db="EMBL/GenBank/DDBJ databases">
        <title>Deep-cultivation of Planctomycetes and their phenomic and genomic characterization uncovers novel biology.</title>
        <authorList>
            <person name="Wiegand S."/>
            <person name="Jogler M."/>
            <person name="Boedeker C."/>
            <person name="Pinto D."/>
            <person name="Vollmers J."/>
            <person name="Rivas-Marin E."/>
            <person name="Kohn T."/>
            <person name="Peeters S.H."/>
            <person name="Heuer A."/>
            <person name="Rast P."/>
            <person name="Oberbeckmann S."/>
            <person name="Bunk B."/>
            <person name="Jeske O."/>
            <person name="Meyerdierks A."/>
            <person name="Storesund J.E."/>
            <person name="Kallscheuer N."/>
            <person name="Luecker S."/>
            <person name="Lage O.M."/>
            <person name="Pohl T."/>
            <person name="Merkel B.J."/>
            <person name="Hornburger P."/>
            <person name="Mueller R.-W."/>
            <person name="Bruemmer F."/>
            <person name="Labrenz M."/>
            <person name="Spormann A.M."/>
            <person name="Op den Camp H."/>
            <person name="Overmann J."/>
            <person name="Amann R."/>
            <person name="Jetten M.S.M."/>
            <person name="Mascher T."/>
            <person name="Medema M.H."/>
            <person name="Devos D.P."/>
            <person name="Kaster A.-K."/>
            <person name="Ovreas L."/>
            <person name="Rohde M."/>
            <person name="Galperin M.Y."/>
            <person name="Jogler C."/>
        </authorList>
    </citation>
    <scope>NUCLEOTIDE SEQUENCE [LARGE SCALE GENOMIC DNA]</scope>
    <source>
        <strain evidence="7 8">Spb1</strain>
    </source>
</reference>
<organism evidence="7 8">
    <name type="scientific">Planctopirus ephydatiae</name>
    <dbReference type="NCBI Taxonomy" id="2528019"/>
    <lineage>
        <taxon>Bacteria</taxon>
        <taxon>Pseudomonadati</taxon>
        <taxon>Planctomycetota</taxon>
        <taxon>Planctomycetia</taxon>
        <taxon>Planctomycetales</taxon>
        <taxon>Planctomycetaceae</taxon>
        <taxon>Planctopirus</taxon>
    </lineage>
</organism>
<dbReference type="Pfam" id="PF07624">
    <property type="entry name" value="PSD2"/>
    <property type="match status" value="1"/>
</dbReference>
<protein>
    <submittedName>
        <fullName evidence="7">Planctomycete cytochrome C</fullName>
    </submittedName>
</protein>
<feature type="domain" description="DUF1592" evidence="5">
    <location>
        <begin position="1039"/>
        <end position="1165"/>
    </location>
</feature>
<dbReference type="GO" id="GO:0009055">
    <property type="term" value="F:electron transfer activity"/>
    <property type="evidence" value="ECO:0007669"/>
    <property type="project" value="InterPro"/>
</dbReference>
<feature type="domain" description="DUF1588" evidence="4">
    <location>
        <begin position="1183"/>
        <end position="1279"/>
    </location>
</feature>
<evidence type="ECO:0000259" key="5">
    <source>
        <dbReference type="Pfam" id="PF07631"/>
    </source>
</evidence>
<evidence type="ECO:0000259" key="3">
    <source>
        <dbReference type="Pfam" id="PF07626"/>
    </source>
</evidence>
<dbReference type="EMBL" id="CP036299">
    <property type="protein sequence ID" value="QDV30474.1"/>
    <property type="molecule type" value="Genomic_DNA"/>
</dbReference>
<dbReference type="InterPro" id="IPR013039">
    <property type="entry name" value="DUF1588"/>
</dbReference>